<evidence type="ECO:0000256" key="11">
    <source>
        <dbReference type="ARBA" id="ARBA00023303"/>
    </source>
</evidence>
<evidence type="ECO:0000256" key="10">
    <source>
        <dbReference type="ARBA" id="ARBA00023201"/>
    </source>
</evidence>
<comment type="similarity">
    <text evidence="2 12">Belongs to the amiloride-sensitive sodium channel (TC 1.A.6) family.</text>
</comment>
<evidence type="ECO:0000256" key="9">
    <source>
        <dbReference type="ARBA" id="ARBA00023136"/>
    </source>
</evidence>
<keyword evidence="9" id="KW-0472">Membrane</keyword>
<evidence type="ECO:0000256" key="2">
    <source>
        <dbReference type="ARBA" id="ARBA00007193"/>
    </source>
</evidence>
<evidence type="ECO:0000256" key="8">
    <source>
        <dbReference type="ARBA" id="ARBA00023065"/>
    </source>
</evidence>
<dbReference type="GO" id="GO:0005272">
    <property type="term" value="F:sodium channel activity"/>
    <property type="evidence" value="ECO:0007669"/>
    <property type="project" value="UniProtKB-KW"/>
</dbReference>
<keyword evidence="11 12" id="KW-0407">Ion channel</keyword>
<keyword evidence="14" id="KW-1185">Reference proteome</keyword>
<keyword evidence="6" id="KW-1133">Transmembrane helix</keyword>
<comment type="subcellular location">
    <subcellularLocation>
        <location evidence="1">Membrane</location>
        <topology evidence="1">Multi-pass membrane protein</topology>
    </subcellularLocation>
</comment>
<evidence type="ECO:0000256" key="7">
    <source>
        <dbReference type="ARBA" id="ARBA00023053"/>
    </source>
</evidence>
<comment type="caution">
    <text evidence="13">The sequence shown here is derived from an EMBL/GenBank/DDBJ whole genome shotgun (WGS) entry which is preliminary data.</text>
</comment>
<protein>
    <submittedName>
        <fullName evidence="13">Uncharacterized protein</fullName>
    </submittedName>
</protein>
<accession>A0A226E0D7</accession>
<gene>
    <name evidence="13" type="ORF">Fcan01_14362</name>
</gene>
<dbReference type="Proteomes" id="UP000198287">
    <property type="component" value="Unassembled WGS sequence"/>
</dbReference>
<organism evidence="13 14">
    <name type="scientific">Folsomia candida</name>
    <name type="common">Springtail</name>
    <dbReference type="NCBI Taxonomy" id="158441"/>
    <lineage>
        <taxon>Eukaryota</taxon>
        <taxon>Metazoa</taxon>
        <taxon>Ecdysozoa</taxon>
        <taxon>Arthropoda</taxon>
        <taxon>Hexapoda</taxon>
        <taxon>Collembola</taxon>
        <taxon>Entomobryomorpha</taxon>
        <taxon>Isotomoidea</taxon>
        <taxon>Isotomidae</taxon>
        <taxon>Proisotominae</taxon>
        <taxon>Folsomia</taxon>
    </lineage>
</organism>
<dbReference type="AlphaFoldDB" id="A0A226E0D7"/>
<reference evidence="13 14" key="1">
    <citation type="submission" date="2015-12" db="EMBL/GenBank/DDBJ databases">
        <title>The genome of Folsomia candida.</title>
        <authorList>
            <person name="Faddeeva A."/>
            <person name="Derks M.F."/>
            <person name="Anvar Y."/>
            <person name="Smit S."/>
            <person name="Van Straalen N."/>
            <person name="Roelofs D."/>
        </authorList>
    </citation>
    <scope>NUCLEOTIDE SEQUENCE [LARGE SCALE GENOMIC DNA]</scope>
    <source>
        <strain evidence="13 14">VU population</strain>
        <tissue evidence="13">Whole body</tissue>
    </source>
</reference>
<keyword evidence="10 12" id="KW-0739">Sodium transport</keyword>
<dbReference type="EMBL" id="LNIX01000008">
    <property type="protein sequence ID" value="OXA51192.1"/>
    <property type="molecule type" value="Genomic_DNA"/>
</dbReference>
<name>A0A226E0D7_FOLCA</name>
<evidence type="ECO:0000313" key="14">
    <source>
        <dbReference type="Proteomes" id="UP000198287"/>
    </source>
</evidence>
<proteinExistence type="inferred from homology"/>
<dbReference type="InterPro" id="IPR001873">
    <property type="entry name" value="ENaC"/>
</dbReference>
<keyword evidence="8 12" id="KW-0406">Ion transport</keyword>
<evidence type="ECO:0000313" key="13">
    <source>
        <dbReference type="EMBL" id="OXA51192.1"/>
    </source>
</evidence>
<evidence type="ECO:0000256" key="12">
    <source>
        <dbReference type="RuleBase" id="RU000679"/>
    </source>
</evidence>
<sequence>MTAHSHQEFKDNPVAIQFKPPRLPIQNVTFPQLTIGKLNNINDQFVEEVGELQKQYDVATPEIIKYNDLELNRNQVKKTLILMKMFCQPWLRGSNWYPTESPPKQGDGLRLDFDLNNFPLMDFGKDNTFEKNLAPKIIEGTTKCTEMMLACTFNSIPVDCSEATNIITMLEEMQRNIGETENNAWKSWNAHKNLQINITRGGRNIRVPEYQEQEGQWVGFQLIIKYPERGAYCRQSDSNNYRLPEKF</sequence>
<evidence type="ECO:0000256" key="5">
    <source>
        <dbReference type="ARBA" id="ARBA00022692"/>
    </source>
</evidence>
<evidence type="ECO:0000256" key="3">
    <source>
        <dbReference type="ARBA" id="ARBA00022448"/>
    </source>
</evidence>
<dbReference type="OrthoDB" id="6436100at2759"/>
<keyword evidence="4 12" id="KW-0894">Sodium channel</keyword>
<keyword evidence="3 12" id="KW-0813">Transport</keyword>
<evidence type="ECO:0000256" key="1">
    <source>
        <dbReference type="ARBA" id="ARBA00004141"/>
    </source>
</evidence>
<evidence type="ECO:0000256" key="6">
    <source>
        <dbReference type="ARBA" id="ARBA00022989"/>
    </source>
</evidence>
<keyword evidence="5 12" id="KW-0812">Transmembrane</keyword>
<dbReference type="Pfam" id="PF00858">
    <property type="entry name" value="ASC"/>
    <property type="match status" value="1"/>
</dbReference>
<evidence type="ECO:0000256" key="4">
    <source>
        <dbReference type="ARBA" id="ARBA00022461"/>
    </source>
</evidence>
<keyword evidence="7" id="KW-0915">Sodium</keyword>
<dbReference type="GO" id="GO:0016020">
    <property type="term" value="C:membrane"/>
    <property type="evidence" value="ECO:0007669"/>
    <property type="project" value="UniProtKB-SubCell"/>
</dbReference>